<gene>
    <name evidence="1" type="ORF">B0H17DRAFT_964806</name>
</gene>
<name>A0AAD7FH58_MYCRO</name>
<sequence length="93" mass="10142">DQKLYSHTESAVTPHEPTISANYTKLCGEITKLIQDGQVPRGAIVPNPIPANGIWQLDANDGIWEDISLDDNNVEAATELPPWLCDEQVCSGI</sequence>
<dbReference type="Proteomes" id="UP001221757">
    <property type="component" value="Unassembled WGS sequence"/>
</dbReference>
<protein>
    <submittedName>
        <fullName evidence="1">Uncharacterized protein</fullName>
    </submittedName>
</protein>
<accession>A0AAD7FH58</accession>
<organism evidence="1 2">
    <name type="scientific">Mycena rosella</name>
    <name type="common">Pink bonnet</name>
    <name type="synonym">Agaricus rosellus</name>
    <dbReference type="NCBI Taxonomy" id="1033263"/>
    <lineage>
        <taxon>Eukaryota</taxon>
        <taxon>Fungi</taxon>
        <taxon>Dikarya</taxon>
        <taxon>Basidiomycota</taxon>
        <taxon>Agaricomycotina</taxon>
        <taxon>Agaricomycetes</taxon>
        <taxon>Agaricomycetidae</taxon>
        <taxon>Agaricales</taxon>
        <taxon>Marasmiineae</taxon>
        <taxon>Mycenaceae</taxon>
        <taxon>Mycena</taxon>
    </lineage>
</organism>
<feature type="non-terminal residue" evidence="1">
    <location>
        <position position="1"/>
    </location>
</feature>
<keyword evidence="2" id="KW-1185">Reference proteome</keyword>
<comment type="caution">
    <text evidence="1">The sequence shown here is derived from an EMBL/GenBank/DDBJ whole genome shotgun (WGS) entry which is preliminary data.</text>
</comment>
<dbReference type="EMBL" id="JARKIE010000711">
    <property type="protein sequence ID" value="KAJ7620031.1"/>
    <property type="molecule type" value="Genomic_DNA"/>
</dbReference>
<reference evidence="1" key="1">
    <citation type="submission" date="2023-03" db="EMBL/GenBank/DDBJ databases">
        <title>Massive genome expansion in bonnet fungi (Mycena s.s.) driven by repeated elements and novel gene families across ecological guilds.</title>
        <authorList>
            <consortium name="Lawrence Berkeley National Laboratory"/>
            <person name="Harder C.B."/>
            <person name="Miyauchi S."/>
            <person name="Viragh M."/>
            <person name="Kuo A."/>
            <person name="Thoen E."/>
            <person name="Andreopoulos B."/>
            <person name="Lu D."/>
            <person name="Skrede I."/>
            <person name="Drula E."/>
            <person name="Henrissat B."/>
            <person name="Morin E."/>
            <person name="Kohler A."/>
            <person name="Barry K."/>
            <person name="LaButti K."/>
            <person name="Morin E."/>
            <person name="Salamov A."/>
            <person name="Lipzen A."/>
            <person name="Mereny Z."/>
            <person name="Hegedus B."/>
            <person name="Baldrian P."/>
            <person name="Stursova M."/>
            <person name="Weitz H."/>
            <person name="Taylor A."/>
            <person name="Grigoriev I.V."/>
            <person name="Nagy L.G."/>
            <person name="Martin F."/>
            <person name="Kauserud H."/>
        </authorList>
    </citation>
    <scope>NUCLEOTIDE SEQUENCE</scope>
    <source>
        <strain evidence="1">CBHHK067</strain>
    </source>
</reference>
<dbReference type="AlphaFoldDB" id="A0AAD7FH58"/>
<evidence type="ECO:0000313" key="2">
    <source>
        <dbReference type="Proteomes" id="UP001221757"/>
    </source>
</evidence>
<evidence type="ECO:0000313" key="1">
    <source>
        <dbReference type="EMBL" id="KAJ7620031.1"/>
    </source>
</evidence>
<proteinExistence type="predicted"/>